<dbReference type="Proteomes" id="UP000031637">
    <property type="component" value="Chromosome"/>
</dbReference>
<gene>
    <name evidence="2" type="ORF">SUTH_00495</name>
</gene>
<keyword evidence="3" id="KW-1185">Reference proteome</keyword>
<sequence>MNASESRLPHAGVASLERRRAIFLAGSAALLAACGGPRMPRREEDNELKRFTERGYTAATATTAEPHRDMWLRGDEEIVIELLVPQSASRSPLVVYLPGMGEPVEAGAVWRNAWAQAGYAVASLQTGSGGALWSSASGHNGDSAKVAREQFAVKSLATWIERVAFVLQGIVRRAKAGESFYARIDTDRIAVAGFDLGAQTALAFAGEKHPGITDLPAMPGLRAVIALSPQAILARGGFAEHFGDIRLPTLAITGTEDIDPYGIVDSPHTRQAPFSYMPPGDKYLLVIEDGTHQLLAGGNRPLAAAEHANGPAGDSPGGDGQREPPGGMGRGGPGGGRGGMGGPGGGRGGMGGGPGGASGGRPDEARFRRSAGIGLQRQTVIIERVSVAFLDTVVKDDPVAREWLARDAVRWSDPLARLKMK</sequence>
<evidence type="ECO:0000313" key="2">
    <source>
        <dbReference type="EMBL" id="BAO28309.1"/>
    </source>
</evidence>
<dbReference type="OrthoDB" id="5562201at2"/>
<dbReference type="HOGENOM" id="CLU_652002_0_0_4"/>
<dbReference type="RefSeq" id="WP_052473120.1">
    <property type="nucleotide sequence ID" value="NZ_AP012547.1"/>
</dbReference>
<dbReference type="STRING" id="1223802.SUTH_00495"/>
<dbReference type="InterPro" id="IPR029058">
    <property type="entry name" value="AB_hydrolase_fold"/>
</dbReference>
<dbReference type="PROSITE" id="PS51257">
    <property type="entry name" value="PROKAR_LIPOPROTEIN"/>
    <property type="match status" value="1"/>
</dbReference>
<evidence type="ECO:0000256" key="1">
    <source>
        <dbReference type="SAM" id="MobiDB-lite"/>
    </source>
</evidence>
<proteinExistence type="predicted"/>
<organism evidence="2 3">
    <name type="scientific">Sulfuritalea hydrogenivorans sk43H</name>
    <dbReference type="NCBI Taxonomy" id="1223802"/>
    <lineage>
        <taxon>Bacteria</taxon>
        <taxon>Pseudomonadati</taxon>
        <taxon>Pseudomonadota</taxon>
        <taxon>Betaproteobacteria</taxon>
        <taxon>Nitrosomonadales</taxon>
        <taxon>Sterolibacteriaceae</taxon>
        <taxon>Sulfuritalea</taxon>
    </lineage>
</organism>
<feature type="compositionally biased region" description="Gly residues" evidence="1">
    <location>
        <begin position="326"/>
        <end position="359"/>
    </location>
</feature>
<dbReference type="KEGG" id="shd:SUTH_00495"/>
<name>W0SAT5_9PROT</name>
<dbReference type="EMBL" id="AP012547">
    <property type="protein sequence ID" value="BAO28309.1"/>
    <property type="molecule type" value="Genomic_DNA"/>
</dbReference>
<dbReference type="SUPFAM" id="SSF53474">
    <property type="entry name" value="alpha/beta-Hydrolases"/>
    <property type="match status" value="1"/>
</dbReference>
<dbReference type="AlphaFoldDB" id="W0SAT5"/>
<feature type="region of interest" description="Disordered" evidence="1">
    <location>
        <begin position="303"/>
        <end position="365"/>
    </location>
</feature>
<accession>W0SAT5</accession>
<dbReference type="Gene3D" id="3.40.50.1820">
    <property type="entry name" value="alpha/beta hydrolase"/>
    <property type="match status" value="1"/>
</dbReference>
<reference evidence="2 3" key="1">
    <citation type="journal article" date="2014" name="Syst. Appl. Microbiol.">
        <title>Complete genomes of freshwater sulfur oxidizers Sulfuricella denitrificans skB26 and Sulfuritalea hydrogenivorans sk43H: genetic insights into the sulfur oxidation pathway of betaproteobacteria.</title>
        <authorList>
            <person name="Watanabe T."/>
            <person name="Kojima H."/>
            <person name="Fukui M."/>
        </authorList>
    </citation>
    <scope>NUCLEOTIDE SEQUENCE [LARGE SCALE GENOMIC DNA]</scope>
    <source>
        <strain evidence="2">DSM22779</strain>
    </source>
</reference>
<evidence type="ECO:0000313" key="3">
    <source>
        <dbReference type="Proteomes" id="UP000031637"/>
    </source>
</evidence>
<protein>
    <submittedName>
        <fullName evidence="2">Uncharacterized protein</fullName>
    </submittedName>
</protein>